<dbReference type="InParanoid" id="A0A218ZIV9"/>
<name>A0A218ZIV9_9HELO</name>
<dbReference type="Pfam" id="PF10604">
    <property type="entry name" value="Polyketide_cyc2"/>
    <property type="match status" value="1"/>
</dbReference>
<dbReference type="SUPFAM" id="SSF55961">
    <property type="entry name" value="Bet v1-like"/>
    <property type="match status" value="1"/>
</dbReference>
<dbReference type="InterPro" id="IPR019587">
    <property type="entry name" value="Polyketide_cyclase/dehydratase"/>
</dbReference>
<dbReference type="Proteomes" id="UP000242519">
    <property type="component" value="Unassembled WGS sequence"/>
</dbReference>
<protein>
    <recommendedName>
        <fullName evidence="4">Polyketide cyclase/dehydrase</fullName>
    </recommendedName>
</protein>
<reference evidence="2 3" key="1">
    <citation type="submission" date="2017-04" db="EMBL/GenBank/DDBJ databases">
        <title>Draft genome sequence of Marssonina coronaria NL1: causal agent of apple blotch.</title>
        <authorList>
            <person name="Cheng Q."/>
        </authorList>
    </citation>
    <scope>NUCLEOTIDE SEQUENCE [LARGE SCALE GENOMIC DNA]</scope>
    <source>
        <strain evidence="2 3">NL1</strain>
    </source>
</reference>
<keyword evidence="3" id="KW-1185">Reference proteome</keyword>
<accession>A0A218ZIV9</accession>
<evidence type="ECO:0000313" key="2">
    <source>
        <dbReference type="EMBL" id="OWP07523.1"/>
    </source>
</evidence>
<dbReference type="AlphaFoldDB" id="A0A218ZIV9"/>
<keyword evidence="1" id="KW-0732">Signal</keyword>
<evidence type="ECO:0000313" key="3">
    <source>
        <dbReference type="Proteomes" id="UP000242519"/>
    </source>
</evidence>
<dbReference type="OrthoDB" id="509124at2759"/>
<evidence type="ECO:0008006" key="4">
    <source>
        <dbReference type="Google" id="ProtNLM"/>
    </source>
</evidence>
<comment type="caution">
    <text evidence="2">The sequence shown here is derived from an EMBL/GenBank/DDBJ whole genome shotgun (WGS) entry which is preliminary data.</text>
</comment>
<feature type="signal peptide" evidence="1">
    <location>
        <begin position="1"/>
        <end position="30"/>
    </location>
</feature>
<evidence type="ECO:0000256" key="1">
    <source>
        <dbReference type="SAM" id="SignalP"/>
    </source>
</evidence>
<organism evidence="2 3">
    <name type="scientific">Diplocarpon coronariae</name>
    <dbReference type="NCBI Taxonomy" id="2795749"/>
    <lineage>
        <taxon>Eukaryota</taxon>
        <taxon>Fungi</taxon>
        <taxon>Dikarya</taxon>
        <taxon>Ascomycota</taxon>
        <taxon>Pezizomycotina</taxon>
        <taxon>Leotiomycetes</taxon>
        <taxon>Helotiales</taxon>
        <taxon>Drepanopezizaceae</taxon>
        <taxon>Diplocarpon</taxon>
    </lineage>
</organism>
<gene>
    <name evidence="2" type="ORF">B2J93_8975</name>
</gene>
<dbReference type="InterPro" id="IPR023393">
    <property type="entry name" value="START-like_dom_sf"/>
</dbReference>
<dbReference type="Gene3D" id="3.30.530.20">
    <property type="match status" value="1"/>
</dbReference>
<dbReference type="EMBL" id="MZNU01000003">
    <property type="protein sequence ID" value="OWP07523.1"/>
    <property type="molecule type" value="Genomic_DNA"/>
</dbReference>
<proteinExistence type="predicted"/>
<feature type="chain" id="PRO_5012058412" description="Polyketide cyclase/dehydrase" evidence="1">
    <location>
        <begin position="31"/>
        <end position="208"/>
    </location>
</feature>
<sequence>MNSAITYAGVALALIVISLFLLVRTAKTCAQNEQDILSTPTISRDCAVFTSFGSTRISGSPDDVFAAILDFETYPTWSSYVEYEWSEAGADGLPSVGSSGTFKLTVDDNTRRTIPVKLTMLDRKRRVVSEVSTIYPKWLLASERVQEVLPIEGSPGYCEYRTYHTYEGFASYYLLLATREDMSEHERQCARDLDAFFQEKARFGKTRT</sequence>